<organism evidence="5 6">
    <name type="scientific">Azospirillum doebereinerae</name>
    <dbReference type="NCBI Taxonomy" id="92933"/>
    <lineage>
        <taxon>Bacteria</taxon>
        <taxon>Pseudomonadati</taxon>
        <taxon>Pseudomonadota</taxon>
        <taxon>Alphaproteobacteria</taxon>
        <taxon>Rhodospirillales</taxon>
        <taxon>Azospirillaceae</taxon>
        <taxon>Azospirillum</taxon>
    </lineage>
</organism>
<comment type="caution">
    <text evidence="5">The sequence shown here is derived from an EMBL/GenBank/DDBJ whole genome shotgun (WGS) entry which is preliminary data.</text>
</comment>
<dbReference type="RefSeq" id="WP_126995375.1">
    <property type="nucleotide sequence ID" value="NZ_JBNPXW010000002.1"/>
</dbReference>
<evidence type="ECO:0000313" key="6">
    <source>
        <dbReference type="Proteomes" id="UP000280346"/>
    </source>
</evidence>
<evidence type="ECO:0000256" key="3">
    <source>
        <dbReference type="ARBA" id="ARBA00022679"/>
    </source>
</evidence>
<dbReference type="SUPFAM" id="SSF48452">
    <property type="entry name" value="TPR-like"/>
    <property type="match status" value="1"/>
</dbReference>
<accession>A0A433JE77</accession>
<reference evidence="5 6" key="1">
    <citation type="submission" date="2018-12" db="EMBL/GenBank/DDBJ databases">
        <authorList>
            <person name="Yang Y."/>
        </authorList>
    </citation>
    <scope>NUCLEOTIDE SEQUENCE [LARGE SCALE GENOMIC DNA]</scope>
    <source>
        <strain evidence="5 6">GSF71</strain>
    </source>
</reference>
<dbReference type="EMBL" id="RZIJ01000002">
    <property type="protein sequence ID" value="RUQ75212.1"/>
    <property type="molecule type" value="Genomic_DNA"/>
</dbReference>
<dbReference type="InterPro" id="IPR001173">
    <property type="entry name" value="Glyco_trans_2-like"/>
</dbReference>
<evidence type="ECO:0000259" key="4">
    <source>
        <dbReference type="Pfam" id="PF00535"/>
    </source>
</evidence>
<dbReference type="PANTHER" id="PTHR43179">
    <property type="entry name" value="RHAMNOSYLTRANSFERASE WBBL"/>
    <property type="match status" value="1"/>
</dbReference>
<dbReference type="Gene3D" id="3.40.50.2000">
    <property type="entry name" value="Glycogen Phosphorylase B"/>
    <property type="match status" value="2"/>
</dbReference>
<dbReference type="Pfam" id="PF13692">
    <property type="entry name" value="Glyco_trans_1_4"/>
    <property type="match status" value="1"/>
</dbReference>
<protein>
    <submittedName>
        <fullName evidence="5">Glycosyltransferase</fullName>
    </submittedName>
</protein>
<keyword evidence="6" id="KW-1185">Reference proteome</keyword>
<sequence length="1078" mass="116187">MVQKHKPWAKLTALERMAAAGRFDECIEPARALLGDPACHMKAVILLARCAAGQSRFGEALRWAGRAHRGSPADSSVGTFYGALLIADGQPSRAVPVLAEAFRKGQSAETGAALTQALTASGLNPDAVRHLSILLDRFPVSRTPLLRQVADRMILDGAAPGWVSCEAGDRLEGTLPLSWFAPDDPIRLLADGRELLRMEASAFVDRFGHIPADGTPNGALAGFALSFEAGLHGADIALLRGESPFLGAPTRLRPRPAEVEGVVDIEGAQLRGWARLVQHPERPVAVVVRDEAGRAFTIPADRTSGSAEIPDDGSPPDFSIDLETTGLAPGWLEVGAGPDRTPLAGSRLRWIDTRAALRGLTRLSRSVRRPDIPCQLDAATVEAVVAALERAPSPVQPTRPVMPPRPFRTDRRTDIVIPVYKGHAETLACLDSVLASGAVPAGCELVVIDDASPEPALVRDLRALAAAGRITLLRNERNLGFPATVNRGFDLHPDRDVIVLNADTVVSGDWAGRLRRAAYAAHDVGTVTPLSNNATILSYPSSVPAGARTGNDEPPPLTADQAAALDCLASETNTGLWIEIPTAVGFCMYVRRDCLDEAGGFSEDRFSTGYGEENDFCMRARRLGWRHLAATDTLVAHVGGRSFGSRKALLLARNLRILNQLHPGYDTLIRDFLKRDPLIEARRRLDLARWPREDSQGYGPATLLVTLDLGGGVERHVRGRCATLRAAGRRALLLEPVAAADGTPERCRIVDPQHEDLQDLVFSTAAELDRLVAVLRLAGVEAVEFHHLLNHDPILLTLPDRLGVPHEVVVHDYSWICPRITLIDGSGRYCGEPDAAVCDSCVEENGSRYRQAVPVEKFRQRAAGLLGSARRVVVASRDAAARIARHVPAASLTIEPWEPPLPIPDPPLYRRAAGRWRVGLVGAIGRHKGYDILLGCAADAASRDLPLEFVVVGYSQDDAPLFATGRVFVTGRFAEGEAEGLLRENAIDLVFLPSVWPETWCYALSDVWRAGLEAVAFDLGTIAERIRERGRGHLLPPTLGVAAINDALLDCLESAPTPIPVSPNPVASIFHSALQDPQ</sequence>
<dbReference type="GO" id="GO:0016757">
    <property type="term" value="F:glycosyltransferase activity"/>
    <property type="evidence" value="ECO:0007669"/>
    <property type="project" value="UniProtKB-KW"/>
</dbReference>
<dbReference type="PANTHER" id="PTHR43179:SF12">
    <property type="entry name" value="GALACTOFURANOSYLTRANSFERASE GLFT2"/>
    <property type="match status" value="1"/>
</dbReference>
<dbReference type="InterPro" id="IPR011990">
    <property type="entry name" value="TPR-like_helical_dom_sf"/>
</dbReference>
<keyword evidence="2" id="KW-0328">Glycosyltransferase</keyword>
<evidence type="ECO:0000256" key="2">
    <source>
        <dbReference type="ARBA" id="ARBA00022676"/>
    </source>
</evidence>
<name>A0A433JE77_9PROT</name>
<dbReference type="Gene3D" id="3.90.550.10">
    <property type="entry name" value="Spore Coat Polysaccharide Biosynthesis Protein SpsA, Chain A"/>
    <property type="match status" value="1"/>
</dbReference>
<dbReference type="Pfam" id="PF00535">
    <property type="entry name" value="Glycos_transf_2"/>
    <property type="match status" value="1"/>
</dbReference>
<keyword evidence="3 5" id="KW-0808">Transferase</keyword>
<dbReference type="AlphaFoldDB" id="A0A433JE77"/>
<dbReference type="InterPro" id="IPR029044">
    <property type="entry name" value="Nucleotide-diphossugar_trans"/>
</dbReference>
<comment type="similarity">
    <text evidence="1">Belongs to the glycosyltransferase 2 family.</text>
</comment>
<feature type="domain" description="Glycosyltransferase 2-like" evidence="4">
    <location>
        <begin position="415"/>
        <end position="535"/>
    </location>
</feature>
<dbReference type="Proteomes" id="UP000280346">
    <property type="component" value="Unassembled WGS sequence"/>
</dbReference>
<dbReference type="OrthoDB" id="9771846at2"/>
<evidence type="ECO:0000256" key="1">
    <source>
        <dbReference type="ARBA" id="ARBA00006739"/>
    </source>
</evidence>
<proteinExistence type="inferred from homology"/>
<gene>
    <name evidence="5" type="ORF">EJ913_05025</name>
</gene>
<evidence type="ECO:0000313" key="5">
    <source>
        <dbReference type="EMBL" id="RUQ75212.1"/>
    </source>
</evidence>
<dbReference type="SUPFAM" id="SSF53756">
    <property type="entry name" value="UDP-Glycosyltransferase/glycogen phosphorylase"/>
    <property type="match status" value="1"/>
</dbReference>
<dbReference type="Gene3D" id="1.25.40.10">
    <property type="entry name" value="Tetratricopeptide repeat domain"/>
    <property type="match status" value="1"/>
</dbReference>
<dbReference type="SUPFAM" id="SSF53448">
    <property type="entry name" value="Nucleotide-diphospho-sugar transferases"/>
    <property type="match status" value="1"/>
</dbReference>